<dbReference type="Proteomes" id="UP000075885">
    <property type="component" value="Unassembled WGS sequence"/>
</dbReference>
<proteinExistence type="predicted"/>
<keyword evidence="4" id="KW-1185">Reference proteome</keyword>
<name>A0A182PCR0_9DIPT</name>
<organism evidence="3 4">
    <name type="scientific">Anopheles epiroticus</name>
    <dbReference type="NCBI Taxonomy" id="199890"/>
    <lineage>
        <taxon>Eukaryota</taxon>
        <taxon>Metazoa</taxon>
        <taxon>Ecdysozoa</taxon>
        <taxon>Arthropoda</taxon>
        <taxon>Hexapoda</taxon>
        <taxon>Insecta</taxon>
        <taxon>Pterygota</taxon>
        <taxon>Neoptera</taxon>
        <taxon>Endopterygota</taxon>
        <taxon>Diptera</taxon>
        <taxon>Nematocera</taxon>
        <taxon>Culicoidea</taxon>
        <taxon>Culicidae</taxon>
        <taxon>Anophelinae</taxon>
        <taxon>Anopheles</taxon>
    </lineage>
</organism>
<keyword evidence="2" id="KW-1133">Transmembrane helix</keyword>
<evidence type="ECO:0000313" key="3">
    <source>
        <dbReference type="EnsemblMetazoa" id="AEPI004715-PA"/>
    </source>
</evidence>
<feature type="transmembrane region" description="Helical" evidence="2">
    <location>
        <begin position="63"/>
        <end position="85"/>
    </location>
</feature>
<dbReference type="AlphaFoldDB" id="A0A182PCR0"/>
<sequence length="146" mass="16449">MNREAESIRLRRRGSTEDEEESGGKDIPKIDVHNITGLITILTVNIHQIESLLQVGSDLGFQFWMNIVLVSISIVCVYPLLMLRMWQGQGFKLSPRLCLGSFWLMVITFLVNLTLQIFDDLDAQCMVLLNQSIPPVVPPPPNCTVP</sequence>
<evidence type="ECO:0000256" key="1">
    <source>
        <dbReference type="SAM" id="MobiDB-lite"/>
    </source>
</evidence>
<keyword evidence="2" id="KW-0812">Transmembrane</keyword>
<keyword evidence="2" id="KW-0472">Membrane</keyword>
<dbReference type="VEuPathDB" id="VectorBase:AEPI004715"/>
<feature type="transmembrane region" description="Helical" evidence="2">
    <location>
        <begin position="97"/>
        <end position="118"/>
    </location>
</feature>
<accession>A0A182PCR0</accession>
<evidence type="ECO:0000313" key="4">
    <source>
        <dbReference type="Proteomes" id="UP000075885"/>
    </source>
</evidence>
<evidence type="ECO:0000256" key="2">
    <source>
        <dbReference type="SAM" id="Phobius"/>
    </source>
</evidence>
<protein>
    <submittedName>
        <fullName evidence="3">Uncharacterized protein</fullName>
    </submittedName>
</protein>
<reference evidence="4" key="1">
    <citation type="submission" date="2013-03" db="EMBL/GenBank/DDBJ databases">
        <title>The Genome Sequence of Anopheles epiroticus epiroticus2.</title>
        <authorList>
            <consortium name="The Broad Institute Genomics Platform"/>
            <person name="Neafsey D.E."/>
            <person name="Howell P."/>
            <person name="Walker B."/>
            <person name="Young S.K."/>
            <person name="Zeng Q."/>
            <person name="Gargeya S."/>
            <person name="Fitzgerald M."/>
            <person name="Haas B."/>
            <person name="Abouelleil A."/>
            <person name="Allen A.W."/>
            <person name="Alvarado L."/>
            <person name="Arachchi H.M."/>
            <person name="Berlin A.M."/>
            <person name="Chapman S.B."/>
            <person name="Gainer-Dewar J."/>
            <person name="Goldberg J."/>
            <person name="Griggs A."/>
            <person name="Gujja S."/>
            <person name="Hansen M."/>
            <person name="Howarth C."/>
            <person name="Imamovic A."/>
            <person name="Ireland A."/>
            <person name="Larimer J."/>
            <person name="McCowan C."/>
            <person name="Murphy C."/>
            <person name="Pearson M."/>
            <person name="Poon T.W."/>
            <person name="Priest M."/>
            <person name="Roberts A."/>
            <person name="Saif S."/>
            <person name="Shea T."/>
            <person name="Sisk P."/>
            <person name="Sykes S."/>
            <person name="Wortman J."/>
            <person name="Nusbaum C."/>
            <person name="Birren B."/>
        </authorList>
    </citation>
    <scope>NUCLEOTIDE SEQUENCE [LARGE SCALE GENOMIC DNA]</scope>
    <source>
        <strain evidence="4">Epiroticus2</strain>
    </source>
</reference>
<dbReference type="EnsemblMetazoa" id="AEPI004715-RA">
    <property type="protein sequence ID" value="AEPI004715-PA"/>
    <property type="gene ID" value="AEPI004715"/>
</dbReference>
<feature type="region of interest" description="Disordered" evidence="1">
    <location>
        <begin position="1"/>
        <end position="25"/>
    </location>
</feature>
<reference evidence="3" key="2">
    <citation type="submission" date="2020-05" db="UniProtKB">
        <authorList>
            <consortium name="EnsemblMetazoa"/>
        </authorList>
    </citation>
    <scope>IDENTIFICATION</scope>
    <source>
        <strain evidence="3">Epiroticus2</strain>
    </source>
</reference>